<proteinExistence type="predicted"/>
<feature type="transmembrane region" description="Helical" evidence="1">
    <location>
        <begin position="41"/>
        <end position="60"/>
    </location>
</feature>
<dbReference type="AlphaFoldDB" id="A0A6J6CD47"/>
<accession>A0A6J6CD47</accession>
<keyword evidence="1" id="KW-0812">Transmembrane</keyword>
<reference evidence="2" key="1">
    <citation type="submission" date="2020-05" db="EMBL/GenBank/DDBJ databases">
        <authorList>
            <person name="Chiriac C."/>
            <person name="Salcher M."/>
            <person name="Ghai R."/>
            <person name="Kavagutti S V."/>
        </authorList>
    </citation>
    <scope>NUCLEOTIDE SEQUENCE</scope>
</reference>
<evidence type="ECO:0000256" key="1">
    <source>
        <dbReference type="SAM" id="Phobius"/>
    </source>
</evidence>
<protein>
    <submittedName>
        <fullName evidence="2">Unannotated protein</fullName>
    </submittedName>
</protein>
<dbReference type="EMBL" id="CAEZSX010000009">
    <property type="protein sequence ID" value="CAB4548213.1"/>
    <property type="molecule type" value="Genomic_DNA"/>
</dbReference>
<name>A0A6J6CD47_9ZZZZ</name>
<keyword evidence="1" id="KW-1133">Transmembrane helix</keyword>
<keyword evidence="1" id="KW-0472">Membrane</keyword>
<feature type="transmembrane region" description="Helical" evidence="1">
    <location>
        <begin position="103"/>
        <end position="124"/>
    </location>
</feature>
<feature type="transmembrane region" description="Helical" evidence="1">
    <location>
        <begin position="6"/>
        <end position="29"/>
    </location>
</feature>
<organism evidence="2">
    <name type="scientific">freshwater metagenome</name>
    <dbReference type="NCBI Taxonomy" id="449393"/>
    <lineage>
        <taxon>unclassified sequences</taxon>
        <taxon>metagenomes</taxon>
        <taxon>ecological metagenomes</taxon>
    </lineage>
</organism>
<sequence>MLELAGIIKSFLVVLHLVGLSALFGGFLVQIKALRAKTAEILPAMVHGAWTAFLTGLLLVGVREWELALGGGYDLDHSKIAIKSVVALIVLVLVIINRKKKPVAGSTLGAIGGLTFLNVVLAVFW</sequence>
<evidence type="ECO:0000313" key="2">
    <source>
        <dbReference type="EMBL" id="CAB4548213.1"/>
    </source>
</evidence>
<feature type="transmembrane region" description="Helical" evidence="1">
    <location>
        <begin position="80"/>
        <end position="96"/>
    </location>
</feature>
<gene>
    <name evidence="2" type="ORF">UFOPK1537_00130</name>
</gene>